<evidence type="ECO:0000259" key="9">
    <source>
        <dbReference type="Pfam" id="PF21093"/>
    </source>
</evidence>
<sequence>MVLGDSHAEARLTYADLAHALQDPGADLPLDALSKALSTRIAHFQKCGEQDPSPSSQAKSKLDASNSLTQDDHDGKAINITPTIKALAADFSNKLVLDQVQTALLLTTYIHAHAITNLEALTEQQKDELCDRLTEFHFEERLATIHCVQTLFLIAETEGHAFQDGALQILAKIMNVGFGARCIRTFTASTKRQLPSHVREVIGYASFWATQQLKEQLALLELAFTFFRNRPSLPENVAAVVDACKETGIGRVQANQGFFPVKSTTLQQSIQFTLVLLMVITIDLDLYSGPIELASSASSRSSTSTSPTLADDPALLRKVIDFLDFGEPDLLQGPFMLAWALVIRAIEDALTAQREASGRNVVPEHLHDLEDALEREHLDPIWKKLSAMALDPDTALFYCLQQIAGSPLLAALPVHAGVALPPAAALHYRSTLKRLVLASVQLVRPEYLPDFEALVTVLETICSASASASSSPSSSTRIHPDLAAALPKLCLQFWLSDVEERQGGAILDTARRRWPVSFRPLLRLLQTFSGVTRLPTGGHAPPDATRAAAESLSSTISYFVNLSSLTFPLPANNPVYGAFWGVVSGGSDGSAVYEAIRPIPVLGRHVVPVGSQGVLISHEDSVQSIALWSLDQPKSGWVLLRDFLLALVPTPERSRTSAMVVRGSSQAHAVDVRVDDSAVFEQTAGGKALDFYALAPASSHDSMEVVVSDALDLFAVAMASPQTASALLEHLRSWDADVGGGGDGTVSLTDGHARASSSLSAIVISLLSNALQSDTSASRCISSAYQLLATLLPHESSTIWSLLRSADLIPPSRSNSAAGSSFRSVISSTHSCDRLLATEVRAGSFTGTLALLDFLSALSAELRANHLATPTETLEVQSTKLAECAQWVFSAVWTHFYGWTYRDPGERLLLAERCLSLFEAILDDPSLRLAESGAAALGMSVERLFVSGGADVHAIRPMFLLLNSGHAMLAAIDLADRDQLGTVERALTAALGFAASIIGRSQQREPETTTTTASPSLMVLSFFESGNISDRLGSGTTFVHESTASAVMAYAVADVSPLLSLAALQLLQSVVRAAAAISPASPELNFNLIAHLGSTSNMSALRARMAEILEHSHAVPVKRELWRLLAVIASSQPALAALLLANGRVVPGGTGSGSGAGKEKETEKATAEVGNATPLLSLAAREVGRWKNLFGGTPRLLEAVLQLLSSIWLQRSNLQSSIGAISEGEDLWKAVRELALFKTEPPPATASEIIVGPDGSWATDAHDSVARYCYQVTCKAAALDLFASEILYRCASSSPSSVVTPAIRVAQSKVTVFKEAVQIGQSSELVGALVDACTIVSQPERAERLQGLFKRSGLGVSLAGFWRPRPDEPFNQLYGDSFKYDGALLLDKLDGLAAEVGTPAEELRALLLELACVNNDLSTSTAQRVLLWGWTHFLDALTLHKTRLPWQATPAEQERTLLAAFVRCAEVTVSDTSVEGYMVDVNRKRMKLLRIILKAAWEGDADTDVEEGAVLRQDALANTVKVIELCQRLAEQGFAVVEAKDRYSWEVWASLHQDVLSLIGLCPPKILAGLKLISKLDDHSSREAGIVLGKAGETFRRRVLVALGGALQYGIDSMRSRTEIGSMVACHDDVALIGSVLCPLLALPGGSPALAQDLYETGVIGLVFDLIQRAPILSPTQTNGAFDVNGQGEVWLFAQPLLSLVLALSCRPGLPEALVHGGVMSALTANALTEALEAGAVQPSPSALVPRPLFDAWILMLRVVISLIDNLNGGEGWSSPSARFVEEEVLGFARLYHLQILSAFELSASAFGEASGTFVVGSRTSQRSEKICPGQLASIQAAAQFYYGLCRAVAPAYATGSMKRNSAMVILLSALTDRASILLQQTVYLLQHPLQVQALLQQEASARPSVEEATKVLRDVAGCIVSAFFTVTGPELLFVSDVPGPARRLVKPSLRTYPSEPASLGTLMDLSTHLIDSLRKPSRPAGTSSSAAEKAMHAGMLEQTLALCATQLVVMLSGISMPSSNGGTASASTALAAWNGGREDHAHDVDTVKKEADAAKREVEAGLGRDLKNAIKDAKAAVVGSGQCGEAGSGRFLDALAAFTSVRLAPFQEEDVDED</sequence>
<dbReference type="Gene3D" id="1.25.10.70">
    <property type="match status" value="1"/>
</dbReference>
<comment type="subcellular location">
    <subcellularLocation>
        <location evidence="1">Nucleus</location>
        <location evidence="1">Nuclear pore complex</location>
    </subcellularLocation>
</comment>
<dbReference type="GO" id="GO:0044611">
    <property type="term" value="C:nuclear pore inner ring"/>
    <property type="evidence" value="ECO:0007669"/>
    <property type="project" value="TreeGrafter"/>
</dbReference>
<dbReference type="Pfam" id="PF21093">
    <property type="entry name" value="Nup188_N-subdom_III"/>
    <property type="match status" value="1"/>
</dbReference>
<keyword evidence="7" id="KW-0539">Nucleus</keyword>
<evidence type="ECO:0000256" key="7">
    <source>
        <dbReference type="ARBA" id="ARBA00023242"/>
    </source>
</evidence>
<keyword evidence="2" id="KW-0813">Transport</keyword>
<dbReference type="EMBL" id="CAJHJF010005875">
    <property type="protein sequence ID" value="CAD6952857.1"/>
    <property type="molecule type" value="Genomic_DNA"/>
</dbReference>
<comment type="caution">
    <text evidence="10">The sequence shown here is derived from an EMBL/GenBank/DDBJ whole genome shotgun (WGS) entry which is preliminary data.</text>
</comment>
<evidence type="ECO:0000256" key="2">
    <source>
        <dbReference type="ARBA" id="ARBA00022448"/>
    </source>
</evidence>
<dbReference type="GO" id="GO:0051028">
    <property type="term" value="P:mRNA transport"/>
    <property type="evidence" value="ECO:0007669"/>
    <property type="project" value="UniProtKB-KW"/>
</dbReference>
<evidence type="ECO:0000256" key="6">
    <source>
        <dbReference type="ARBA" id="ARBA00023132"/>
    </source>
</evidence>
<evidence type="ECO:0000313" key="10">
    <source>
        <dbReference type="EMBL" id="CAD6952857.1"/>
    </source>
</evidence>
<keyword evidence="3" id="KW-0509">mRNA transport</keyword>
<evidence type="ECO:0000256" key="8">
    <source>
        <dbReference type="SAM" id="MobiDB-lite"/>
    </source>
</evidence>
<keyword evidence="4" id="KW-0653">Protein transport</keyword>
<evidence type="ECO:0000256" key="1">
    <source>
        <dbReference type="ARBA" id="ARBA00004567"/>
    </source>
</evidence>
<dbReference type="InterPro" id="IPR044840">
    <property type="entry name" value="Nup188"/>
</dbReference>
<dbReference type="PANTHER" id="PTHR31431:SF1">
    <property type="entry name" value="NUCLEOPORIN NUP188"/>
    <property type="match status" value="1"/>
</dbReference>
<dbReference type="InterPro" id="IPR048883">
    <property type="entry name" value="Nup188_N-subdom_III"/>
</dbReference>
<dbReference type="OrthoDB" id="102511at2759"/>
<evidence type="ECO:0000313" key="11">
    <source>
        <dbReference type="Proteomes" id="UP000836404"/>
    </source>
</evidence>
<evidence type="ECO:0000256" key="4">
    <source>
        <dbReference type="ARBA" id="ARBA00022927"/>
    </source>
</evidence>
<keyword evidence="11" id="KW-1185">Reference proteome</keyword>
<evidence type="ECO:0000256" key="3">
    <source>
        <dbReference type="ARBA" id="ARBA00022816"/>
    </source>
</evidence>
<feature type="region of interest" description="Disordered" evidence="8">
    <location>
        <begin position="47"/>
        <end position="74"/>
    </location>
</feature>
<dbReference type="GO" id="GO:0006606">
    <property type="term" value="P:protein import into nucleus"/>
    <property type="evidence" value="ECO:0007669"/>
    <property type="project" value="TreeGrafter"/>
</dbReference>
<feature type="compositionally biased region" description="Polar residues" evidence="8">
    <location>
        <begin position="52"/>
        <end position="69"/>
    </location>
</feature>
<dbReference type="PANTHER" id="PTHR31431">
    <property type="entry name" value="NUCLEOPORIN NUP188 HOMOLOG"/>
    <property type="match status" value="1"/>
</dbReference>
<reference evidence="10 11" key="1">
    <citation type="submission" date="2020-10" db="EMBL/GenBank/DDBJ databases">
        <authorList>
            <person name="Sedaghatjoo S."/>
        </authorList>
    </citation>
    <scope>NUCLEOTIDE SEQUENCE [LARGE SCALE GENOMIC DNA]</scope>
    <source>
        <strain evidence="10 11">LLFL</strain>
    </source>
</reference>
<organism evidence="10 11">
    <name type="scientific">Tilletia laevis</name>
    <dbReference type="NCBI Taxonomy" id="157183"/>
    <lineage>
        <taxon>Eukaryota</taxon>
        <taxon>Fungi</taxon>
        <taxon>Dikarya</taxon>
        <taxon>Basidiomycota</taxon>
        <taxon>Ustilaginomycotina</taxon>
        <taxon>Exobasidiomycetes</taxon>
        <taxon>Tilletiales</taxon>
        <taxon>Tilletiaceae</taxon>
        <taxon>Tilletia</taxon>
    </lineage>
</organism>
<feature type="domain" description="Nucleoporin Nup188 N-terminal subdomain III" evidence="9">
    <location>
        <begin position="760"/>
        <end position="1139"/>
    </location>
</feature>
<evidence type="ECO:0000256" key="5">
    <source>
        <dbReference type="ARBA" id="ARBA00023010"/>
    </source>
</evidence>
<protein>
    <recommendedName>
        <fullName evidence="9">Nucleoporin Nup188 N-terminal subdomain III domain-containing protein</fullName>
    </recommendedName>
</protein>
<dbReference type="GO" id="GO:0006405">
    <property type="term" value="P:RNA export from nucleus"/>
    <property type="evidence" value="ECO:0007669"/>
    <property type="project" value="TreeGrafter"/>
</dbReference>
<keyword evidence="6" id="KW-0906">Nuclear pore complex</keyword>
<name>A0A9N8M4C4_9BASI</name>
<dbReference type="GO" id="GO:0017056">
    <property type="term" value="F:structural constituent of nuclear pore"/>
    <property type="evidence" value="ECO:0007669"/>
    <property type="project" value="InterPro"/>
</dbReference>
<gene>
    <name evidence="10" type="ORF">JKILLFL_G7889</name>
</gene>
<keyword evidence="5" id="KW-0811">Translocation</keyword>
<accession>A0A9N8M4C4</accession>
<dbReference type="Proteomes" id="UP000836404">
    <property type="component" value="Unassembled WGS sequence"/>
</dbReference>
<proteinExistence type="predicted"/>